<dbReference type="Pfam" id="PF09527">
    <property type="entry name" value="ATPase_gene1"/>
    <property type="match status" value="1"/>
</dbReference>
<keyword evidence="1" id="KW-0472">Membrane</keyword>
<keyword evidence="1" id="KW-0812">Transmembrane</keyword>
<reference evidence="2 3" key="1">
    <citation type="submission" date="2020-02" db="EMBL/GenBank/DDBJ databases">
        <title>Nitrogenibacter mangrovi gen. nov., sp. nov. isolated from mangrove sediment, a denitrifying betaproteobacterium.</title>
        <authorList>
            <person name="Liao H."/>
            <person name="Tian Y."/>
        </authorList>
    </citation>
    <scope>NUCLEOTIDE SEQUENCE [LARGE SCALE GENOMIC DNA]</scope>
    <source>
        <strain evidence="2 3">M9-3-2</strain>
    </source>
</reference>
<sequence>MNAAGPEQSQRDQLDDAVRQDCERLEAAERERRTVLGYTVFMGTIAGLFVVPVVAGAYLGRWLDGLAPGYSVRWTVSLILLGVFFGAVNVYRFIKEHR</sequence>
<dbReference type="EMBL" id="CP048836">
    <property type="protein sequence ID" value="QID18833.1"/>
    <property type="molecule type" value="Genomic_DNA"/>
</dbReference>
<feature type="transmembrane region" description="Helical" evidence="1">
    <location>
        <begin position="35"/>
        <end position="60"/>
    </location>
</feature>
<organism evidence="2 3">
    <name type="scientific">Nitrogeniibacter mangrovi</name>
    <dbReference type="NCBI Taxonomy" id="2016596"/>
    <lineage>
        <taxon>Bacteria</taxon>
        <taxon>Pseudomonadati</taxon>
        <taxon>Pseudomonadota</taxon>
        <taxon>Betaproteobacteria</taxon>
        <taxon>Rhodocyclales</taxon>
        <taxon>Zoogloeaceae</taxon>
        <taxon>Nitrogeniibacter</taxon>
    </lineage>
</organism>
<protein>
    <submittedName>
        <fullName evidence="2">AtpZ/AtpI family protein</fullName>
    </submittedName>
</protein>
<dbReference type="AlphaFoldDB" id="A0A6C1B5X1"/>
<dbReference type="Proteomes" id="UP000501991">
    <property type="component" value="Chromosome"/>
</dbReference>
<proteinExistence type="predicted"/>
<evidence type="ECO:0000313" key="2">
    <source>
        <dbReference type="EMBL" id="QID18833.1"/>
    </source>
</evidence>
<keyword evidence="3" id="KW-1185">Reference proteome</keyword>
<dbReference type="KEGG" id="azq:G3580_15115"/>
<evidence type="ECO:0000313" key="3">
    <source>
        <dbReference type="Proteomes" id="UP000501991"/>
    </source>
</evidence>
<keyword evidence="1" id="KW-1133">Transmembrane helix</keyword>
<dbReference type="RefSeq" id="WP_173766876.1">
    <property type="nucleotide sequence ID" value="NZ_CP048836.1"/>
</dbReference>
<dbReference type="InterPro" id="IPR032820">
    <property type="entry name" value="ATPase_put"/>
</dbReference>
<accession>A0A6C1B5X1</accession>
<gene>
    <name evidence="2" type="ORF">G3580_15115</name>
</gene>
<feature type="transmembrane region" description="Helical" evidence="1">
    <location>
        <begin position="72"/>
        <end position="94"/>
    </location>
</feature>
<name>A0A6C1B5X1_9RHOO</name>
<evidence type="ECO:0000256" key="1">
    <source>
        <dbReference type="SAM" id="Phobius"/>
    </source>
</evidence>